<name>A0A3P7RGE9_DIBLA</name>
<evidence type="ECO:0000313" key="2">
    <source>
        <dbReference type="Proteomes" id="UP000281553"/>
    </source>
</evidence>
<gene>
    <name evidence="1" type="ORF">DILT_LOCUS18861</name>
</gene>
<reference evidence="1 2" key="1">
    <citation type="submission" date="2018-11" db="EMBL/GenBank/DDBJ databases">
        <authorList>
            <consortium name="Pathogen Informatics"/>
        </authorList>
    </citation>
    <scope>NUCLEOTIDE SEQUENCE [LARGE SCALE GENOMIC DNA]</scope>
</reference>
<accession>A0A3P7RGE9</accession>
<dbReference type="AlphaFoldDB" id="A0A3P7RGE9"/>
<evidence type="ECO:0000313" key="1">
    <source>
        <dbReference type="EMBL" id="VDN42572.1"/>
    </source>
</evidence>
<protein>
    <submittedName>
        <fullName evidence="1">Uncharacterized protein</fullName>
    </submittedName>
</protein>
<dbReference type="Proteomes" id="UP000281553">
    <property type="component" value="Unassembled WGS sequence"/>
</dbReference>
<organism evidence="1 2">
    <name type="scientific">Dibothriocephalus latus</name>
    <name type="common">Fish tapeworm</name>
    <name type="synonym">Diphyllobothrium latum</name>
    <dbReference type="NCBI Taxonomy" id="60516"/>
    <lineage>
        <taxon>Eukaryota</taxon>
        <taxon>Metazoa</taxon>
        <taxon>Spiralia</taxon>
        <taxon>Lophotrochozoa</taxon>
        <taxon>Platyhelminthes</taxon>
        <taxon>Cestoda</taxon>
        <taxon>Eucestoda</taxon>
        <taxon>Diphyllobothriidea</taxon>
        <taxon>Diphyllobothriidae</taxon>
        <taxon>Dibothriocephalus</taxon>
    </lineage>
</organism>
<keyword evidence="2" id="KW-1185">Reference proteome</keyword>
<dbReference type="EMBL" id="UYRU01105053">
    <property type="protein sequence ID" value="VDN42572.1"/>
    <property type="molecule type" value="Genomic_DNA"/>
</dbReference>
<dbReference type="OrthoDB" id="6129702at2759"/>
<sequence length="168" mass="19338">MSAGPQNRQTKVHFYSLELRWRTPLQNDLSVFFCSKDVTGYLLQKSPEQLEVDELLPGDRTSKDTSLGLILEQPSQLINLLVRIPKSGAFYKLYLYAVPKEADLLGSIPLIFTYLIEAPLRMTAAETPYIGFQVPKSPSSPLLRYMLAFILIRNKRVRLYFLLYQITY</sequence>
<proteinExistence type="predicted"/>